<dbReference type="Proteomes" id="UP001355207">
    <property type="component" value="Chromosome 2"/>
</dbReference>
<feature type="compositionally biased region" description="Acidic residues" evidence="5">
    <location>
        <begin position="125"/>
        <end position="144"/>
    </location>
</feature>
<feature type="repeat" description="WD" evidence="4">
    <location>
        <begin position="90"/>
        <end position="122"/>
    </location>
</feature>
<gene>
    <name evidence="3" type="primary">CIA1</name>
    <name evidence="6" type="ORF">L201_001470</name>
</gene>
<reference evidence="6 7" key="1">
    <citation type="submission" date="2024-01" db="EMBL/GenBank/DDBJ databases">
        <title>Comparative genomics of Cryptococcus and Kwoniella reveals pathogenesis evolution and contrasting modes of karyotype evolution via chromosome fusion or intercentromeric recombination.</title>
        <authorList>
            <person name="Coelho M.A."/>
            <person name="David-Palma M."/>
            <person name="Shea T."/>
            <person name="Bowers K."/>
            <person name="McGinley-Smith S."/>
            <person name="Mohammad A.W."/>
            <person name="Gnirke A."/>
            <person name="Yurkov A.M."/>
            <person name="Nowrousian M."/>
            <person name="Sun S."/>
            <person name="Cuomo C.A."/>
            <person name="Heitman J."/>
        </authorList>
    </citation>
    <scope>NUCLEOTIDE SEQUENCE [LARGE SCALE GENOMIC DNA]</scope>
    <source>
        <strain evidence="6 7">CBS 6074</strain>
    </source>
</reference>
<evidence type="ECO:0000256" key="3">
    <source>
        <dbReference type="HAMAP-Rule" id="MF_03037"/>
    </source>
</evidence>
<dbReference type="GO" id="GO:0097361">
    <property type="term" value="C:cytosolic [4Fe-4S] assembly targeting complex"/>
    <property type="evidence" value="ECO:0007669"/>
    <property type="project" value="InterPro"/>
</dbReference>
<evidence type="ECO:0000256" key="4">
    <source>
        <dbReference type="PROSITE-ProRule" id="PRU00221"/>
    </source>
</evidence>
<evidence type="ECO:0000256" key="1">
    <source>
        <dbReference type="ARBA" id="ARBA00022574"/>
    </source>
</evidence>
<dbReference type="InterPro" id="IPR019775">
    <property type="entry name" value="WD40_repeat_CS"/>
</dbReference>
<feature type="compositionally biased region" description="Low complexity" evidence="5">
    <location>
        <begin position="49"/>
        <end position="79"/>
    </location>
</feature>
<organism evidence="6 7">
    <name type="scientific">Kwoniella dendrophila CBS 6074</name>
    <dbReference type="NCBI Taxonomy" id="1295534"/>
    <lineage>
        <taxon>Eukaryota</taxon>
        <taxon>Fungi</taxon>
        <taxon>Dikarya</taxon>
        <taxon>Basidiomycota</taxon>
        <taxon>Agaricomycotina</taxon>
        <taxon>Tremellomycetes</taxon>
        <taxon>Tremellales</taxon>
        <taxon>Cryptococcaceae</taxon>
        <taxon>Kwoniella</taxon>
    </lineage>
</organism>
<dbReference type="SUPFAM" id="SSF50978">
    <property type="entry name" value="WD40 repeat-like"/>
    <property type="match status" value="1"/>
</dbReference>
<evidence type="ECO:0000313" key="7">
    <source>
        <dbReference type="Proteomes" id="UP001355207"/>
    </source>
</evidence>
<dbReference type="HAMAP" id="MF_03037">
    <property type="entry name" value="ciao1"/>
    <property type="match status" value="1"/>
</dbReference>
<dbReference type="Gene3D" id="2.130.10.10">
    <property type="entry name" value="YVTN repeat-like/Quinoprotein amine dehydrogenase"/>
    <property type="match status" value="3"/>
</dbReference>
<dbReference type="PANTHER" id="PTHR19920:SF0">
    <property type="entry name" value="CYTOSOLIC IRON-SULFUR PROTEIN ASSEMBLY PROTEIN CIAO1-RELATED"/>
    <property type="match status" value="1"/>
</dbReference>
<dbReference type="InterPro" id="IPR036322">
    <property type="entry name" value="WD40_repeat_dom_sf"/>
</dbReference>
<feature type="repeat" description="WD" evidence="4">
    <location>
        <begin position="217"/>
        <end position="247"/>
    </location>
</feature>
<feature type="repeat" description="WD" evidence="4">
    <location>
        <begin position="10"/>
        <end position="42"/>
    </location>
</feature>
<name>A0AAX4JQ52_9TREE</name>
<dbReference type="PROSITE" id="PS50294">
    <property type="entry name" value="WD_REPEATS_REGION"/>
    <property type="match status" value="2"/>
</dbReference>
<evidence type="ECO:0000256" key="2">
    <source>
        <dbReference type="ARBA" id="ARBA00022737"/>
    </source>
</evidence>
<dbReference type="InterPro" id="IPR028608">
    <property type="entry name" value="CIAO1/Cia1"/>
</dbReference>
<dbReference type="PROSITE" id="PS50082">
    <property type="entry name" value="WD_REPEATS_2"/>
    <property type="match status" value="4"/>
</dbReference>
<dbReference type="PANTHER" id="PTHR19920">
    <property type="entry name" value="WD40 PROTEIN CIAO1"/>
    <property type="match status" value="1"/>
</dbReference>
<keyword evidence="7" id="KW-1185">Reference proteome</keyword>
<dbReference type="InterPro" id="IPR001680">
    <property type="entry name" value="WD40_rpt"/>
</dbReference>
<dbReference type="AlphaFoldDB" id="A0AAX4JQ52"/>
<feature type="region of interest" description="Disordered" evidence="5">
    <location>
        <begin position="49"/>
        <end position="81"/>
    </location>
</feature>
<feature type="region of interest" description="Disordered" evidence="5">
    <location>
        <begin position="125"/>
        <end position="158"/>
    </location>
</feature>
<dbReference type="GO" id="GO:0016226">
    <property type="term" value="P:iron-sulfur cluster assembly"/>
    <property type="evidence" value="ECO:0007669"/>
    <property type="project" value="UniProtKB-UniRule"/>
</dbReference>
<keyword evidence="2" id="KW-0677">Repeat</keyword>
<comment type="similarity">
    <text evidence="3">Belongs to the WD repeat CIA1 family.</text>
</comment>
<accession>A0AAX4JQ52</accession>
<comment type="function">
    <text evidence="3">Essential component of the cytosolic iron-sulfur (Fe/S) protein assembly machinery. Required for the maturation of extramitochondrial Fe/S proteins.</text>
</comment>
<dbReference type="Pfam" id="PF00400">
    <property type="entry name" value="WD40"/>
    <property type="match status" value="5"/>
</dbReference>
<feature type="repeat" description="WD" evidence="4">
    <location>
        <begin position="172"/>
        <end position="206"/>
    </location>
</feature>
<evidence type="ECO:0000256" key="5">
    <source>
        <dbReference type="SAM" id="MobiDB-lite"/>
    </source>
</evidence>
<dbReference type="InterPro" id="IPR015943">
    <property type="entry name" value="WD40/YVTN_repeat-like_dom_sf"/>
</dbReference>
<dbReference type="SMART" id="SM00320">
    <property type="entry name" value="WD40"/>
    <property type="match status" value="7"/>
</dbReference>
<sequence length="472" mass="51838">MPQLQLIAELSSHNEPAWNVVFNPTRNLLATCSTDKSIRLFSYILPSSNDTSTSPTTTTTTSSSSSGGLDLDLPSSSSSKPVFSLNKIIETEHKRTVRSICWSNDGKTLASGSFDSTVNIYEEVIPDDDDDVDSDQGEDDDQEQGEGIYKPKSQGIEGGNSLKKEWECVTSLEGHESECKSVAFSNDGSLLASCSRDKSVWVWEVQPDSDFECIAVMMEHTQDVKCIAWHPHEEILASASYDSHIHLAFDDPDSDWTIFQKLHPKLPLIPLTLSSSNSNSSKSLIDALIPSKEEKELQDKLIIPPLEEDETIWSLAFSPNGKYLACGGDLGGIRIFKKGGNQIDSQWIEIIHLGVHSRSIFSLSWSPSPLFSSSSSSQEDNVEEEEEDLGLLASTGSDGKIVIFHLKTTNTTKNGIDIKPIAAIKNAHGVNDINHLSWNIRKDDPKEKKGLGILSSVADDGSIKVWRLVNDD</sequence>
<dbReference type="PROSITE" id="PS00678">
    <property type="entry name" value="WD_REPEATS_1"/>
    <property type="match status" value="1"/>
</dbReference>
<keyword evidence="1 4" id="KW-0853">WD repeat</keyword>
<proteinExistence type="inferred from homology"/>
<protein>
    <recommendedName>
        <fullName evidence="3">Probable cytosolic iron-sulfur protein assembly protein 1</fullName>
    </recommendedName>
</protein>
<dbReference type="EMBL" id="CP144099">
    <property type="protein sequence ID" value="WWC86593.1"/>
    <property type="molecule type" value="Genomic_DNA"/>
</dbReference>
<evidence type="ECO:0000313" key="6">
    <source>
        <dbReference type="EMBL" id="WWC86593.1"/>
    </source>
</evidence>